<dbReference type="SUPFAM" id="SSF100950">
    <property type="entry name" value="NagB/RpiA/CoA transferase-like"/>
    <property type="match status" value="2"/>
</dbReference>
<dbReference type="SMART" id="SM00882">
    <property type="entry name" value="CoA_trans"/>
    <property type="match status" value="1"/>
</dbReference>
<comment type="similarity">
    <text evidence="1">Belongs to the 3-oxoacid CoA-transferase subunit B family.</text>
</comment>
<evidence type="ECO:0000256" key="1">
    <source>
        <dbReference type="ARBA" id="ARBA00007047"/>
    </source>
</evidence>
<organism evidence="3 4">
    <name type="scientific">Prauserella marina</name>
    <dbReference type="NCBI Taxonomy" id="530584"/>
    <lineage>
        <taxon>Bacteria</taxon>
        <taxon>Bacillati</taxon>
        <taxon>Actinomycetota</taxon>
        <taxon>Actinomycetes</taxon>
        <taxon>Pseudonocardiales</taxon>
        <taxon>Pseudonocardiaceae</taxon>
        <taxon>Prauserella</taxon>
    </lineage>
</organism>
<evidence type="ECO:0000313" key="3">
    <source>
        <dbReference type="EMBL" id="SDD50787.1"/>
    </source>
</evidence>
<dbReference type="AlphaFoldDB" id="A0A1G6VCQ1"/>
<dbReference type="InterPro" id="IPR037171">
    <property type="entry name" value="NagB/RpiA_transferase-like"/>
</dbReference>
<reference evidence="3 4" key="1">
    <citation type="submission" date="2016-10" db="EMBL/GenBank/DDBJ databases">
        <authorList>
            <person name="de Groot N.N."/>
        </authorList>
    </citation>
    <scope>NUCLEOTIDE SEQUENCE [LARGE SCALE GENOMIC DNA]</scope>
    <source>
        <strain evidence="3 4">CGMCC 4.5506</strain>
    </source>
</reference>
<evidence type="ECO:0000256" key="2">
    <source>
        <dbReference type="SAM" id="MobiDB-lite"/>
    </source>
</evidence>
<dbReference type="GO" id="GO:0008410">
    <property type="term" value="F:CoA-transferase activity"/>
    <property type="evidence" value="ECO:0007669"/>
    <property type="project" value="InterPro"/>
</dbReference>
<accession>A0A1G6VCQ1</accession>
<keyword evidence="3" id="KW-0808">Transferase</keyword>
<dbReference type="RefSeq" id="WP_170140157.1">
    <property type="nucleotide sequence ID" value="NZ_CP016353.1"/>
</dbReference>
<keyword evidence="4" id="KW-1185">Reference proteome</keyword>
<protein>
    <submittedName>
        <fullName evidence="3">Acyl CoA:acetate/3-ketoacid CoA transferase, alpha subunit</fullName>
    </submittedName>
</protein>
<dbReference type="InterPro" id="IPR004165">
    <property type="entry name" value="CoA_trans_fam_I"/>
</dbReference>
<name>A0A1G6VCQ1_9PSEU</name>
<evidence type="ECO:0000313" key="4">
    <source>
        <dbReference type="Proteomes" id="UP000199494"/>
    </source>
</evidence>
<feature type="compositionally biased region" description="Basic and acidic residues" evidence="2">
    <location>
        <begin position="512"/>
        <end position="538"/>
    </location>
</feature>
<feature type="region of interest" description="Disordered" evidence="2">
    <location>
        <begin position="485"/>
        <end position="538"/>
    </location>
</feature>
<dbReference type="PANTHER" id="PTHR43293:SF3">
    <property type="entry name" value="CHOLESTEROL RING-CLEAVING HYDROLASE IPDB SUBUNIT"/>
    <property type="match status" value="1"/>
</dbReference>
<dbReference type="Gene3D" id="3.40.1080.10">
    <property type="entry name" value="Glutaconate Coenzyme A-transferase"/>
    <property type="match status" value="2"/>
</dbReference>
<dbReference type="Proteomes" id="UP000199494">
    <property type="component" value="Unassembled WGS sequence"/>
</dbReference>
<dbReference type="STRING" id="530584.SAMN05421630_109151"/>
<sequence>MTPVVHPSPEDLCRGHLRDGMRVHVASTMSRPNALVLAMARVFRGVATFEISSNAFHGNMHALTMAGIVRHAITCFAGDTYPSSQPNPLYSGLPGGDPFPVEEWSLLSLLQRLIAGATGSPFAVTTSLVGSDLNRNLPLVERGGRRAVLVPALRPDITLVHATCADRLGNLYLNGPGGEGWWGAMAARDGVLATVEKIVDTPPLEGRSIPADRVLGIAVRAFGAHPQGLPAWPECHFDGYQDDYEYLAELARSCRTAEERAAWVHDKLVAAPERHDGETGGSSTPAPSVVAAGAPSWREKHIVLAARAIVDRVLETGYGTILAGIGTAHVAAWLAAERLGAVGERVQVHAELGLIDMRPAAGDVFLFSQRHVARCRTYGDSLDVLGALVSGGSGKALAVLSAGEIDAEGRINSSRTADGGYFVGSGGANDFASHLETLVVAPASPRRLVPNVSFTTCPGDNVRTVVTQYGRLGRQDPSESFRLHTWLPPDDTPDADPVATMRSRTRWPVPDSRPEPEKPVTDDELAALRKLDPEGVYR</sequence>
<dbReference type="EMBL" id="FMZE01000009">
    <property type="protein sequence ID" value="SDD50787.1"/>
    <property type="molecule type" value="Genomic_DNA"/>
</dbReference>
<dbReference type="Pfam" id="PF01144">
    <property type="entry name" value="CoA_trans"/>
    <property type="match status" value="1"/>
</dbReference>
<proteinExistence type="inferred from homology"/>
<gene>
    <name evidence="3" type="ORF">SAMN05421630_109151</name>
</gene>
<dbReference type="PANTHER" id="PTHR43293">
    <property type="entry name" value="ACETATE COA-TRANSFERASE YDIF"/>
    <property type="match status" value="1"/>
</dbReference>